<reference evidence="1 2" key="1">
    <citation type="submission" date="2017-08" db="EMBL/GenBank/DDBJ databases">
        <title>Draft Genome Sequence of Loktanella cinnabarina Strain XM1, Isolated from Coastal Surface Water.</title>
        <authorList>
            <person name="Ma R."/>
            <person name="Wang J."/>
            <person name="Wang Q."/>
            <person name="Ma Z."/>
            <person name="Li J."/>
            <person name="Chen L."/>
        </authorList>
    </citation>
    <scope>NUCLEOTIDE SEQUENCE [LARGE SCALE GENOMIC DNA]</scope>
    <source>
        <strain evidence="1 2">XM1</strain>
    </source>
</reference>
<dbReference type="AlphaFoldDB" id="A0A2G1MIX4"/>
<dbReference type="EMBL" id="NQWH01000006">
    <property type="protein sequence ID" value="PHP28696.1"/>
    <property type="molecule type" value="Genomic_DNA"/>
</dbReference>
<keyword evidence="2" id="KW-1185">Reference proteome</keyword>
<accession>A0A2G1MIX4</accession>
<evidence type="ECO:0000313" key="1">
    <source>
        <dbReference type="EMBL" id="PHP28696.1"/>
    </source>
</evidence>
<evidence type="ECO:0000313" key="2">
    <source>
        <dbReference type="Proteomes" id="UP000221860"/>
    </source>
</evidence>
<protein>
    <submittedName>
        <fullName evidence="1">Uncharacterized protein</fullName>
    </submittedName>
</protein>
<organism evidence="1 2">
    <name type="scientific">Limimaricola cinnabarinus</name>
    <dbReference type="NCBI Taxonomy" id="1125964"/>
    <lineage>
        <taxon>Bacteria</taxon>
        <taxon>Pseudomonadati</taxon>
        <taxon>Pseudomonadota</taxon>
        <taxon>Alphaproteobacteria</taxon>
        <taxon>Rhodobacterales</taxon>
        <taxon>Paracoccaceae</taxon>
        <taxon>Limimaricola</taxon>
    </lineage>
</organism>
<dbReference type="Proteomes" id="UP000221860">
    <property type="component" value="Unassembled WGS sequence"/>
</dbReference>
<comment type="caution">
    <text evidence="1">The sequence shown here is derived from an EMBL/GenBank/DDBJ whole genome shotgun (WGS) entry which is preliminary data.</text>
</comment>
<name>A0A2G1MIX4_9RHOB</name>
<sequence length="81" mass="8787">MCSSTATTISSVLDDLNCSRVSLGLSSKDLSVLQAQPEIRHRTRTGRPHVDDTVGVNDLRVGVRLMLEGVVILVITIQLQT</sequence>
<proteinExistence type="predicted"/>
<gene>
    <name evidence="1" type="ORF">CJ301_05720</name>
</gene>